<proteinExistence type="predicted"/>
<reference evidence="3 4" key="1">
    <citation type="submission" date="2024-04" db="EMBL/GenBank/DDBJ databases">
        <title>Kosakonia calanthae sp. nov., a halophilic bacterium isolated from leaves of Calanthe tiplacata.</title>
        <authorList>
            <person name="Wu P."/>
        </authorList>
    </citation>
    <scope>NUCLEOTIDE SEQUENCE [LARGE SCALE GENOMIC DNA]</scope>
    <source>
        <strain evidence="3 4">BYX6</strain>
    </source>
</reference>
<keyword evidence="1" id="KW-0175">Coiled coil</keyword>
<dbReference type="EMBL" id="CP151800">
    <property type="protein sequence ID" value="WZV99965.1"/>
    <property type="molecule type" value="Genomic_DNA"/>
</dbReference>
<organism evidence="3 4">
    <name type="scientific">Kosakonia calanthes</name>
    <dbReference type="NCBI Taxonomy" id="3139408"/>
    <lineage>
        <taxon>Bacteria</taxon>
        <taxon>Pseudomonadati</taxon>
        <taxon>Pseudomonadota</taxon>
        <taxon>Gammaproteobacteria</taxon>
        <taxon>Enterobacterales</taxon>
        <taxon>Enterobacteriaceae</taxon>
        <taxon>Kosakonia</taxon>
    </lineage>
</organism>
<evidence type="ECO:0000313" key="3">
    <source>
        <dbReference type="EMBL" id="WZV99965.1"/>
    </source>
</evidence>
<name>A0ABZ3B9K0_9ENTR</name>
<accession>A0ABZ3B9K0</accession>
<dbReference type="InterPro" id="IPR028907">
    <property type="entry name" value="Tox-PLDMTX_dom"/>
</dbReference>
<dbReference type="Gene3D" id="3.10.670.10">
    <property type="entry name" value="Secreted effector protein ssei"/>
    <property type="match status" value="1"/>
</dbReference>
<feature type="domain" description="Tox-PLDMTX" evidence="2">
    <location>
        <begin position="2245"/>
        <end position="2346"/>
    </location>
</feature>
<protein>
    <recommendedName>
        <fullName evidence="2">Tox-PLDMTX domain-containing protein</fullName>
    </recommendedName>
</protein>
<feature type="coiled-coil region" evidence="1">
    <location>
        <begin position="1437"/>
        <end position="1490"/>
    </location>
</feature>
<dbReference type="Pfam" id="PF15645">
    <property type="entry name" value="Tox-PLDMTX"/>
    <property type="match status" value="1"/>
</dbReference>
<dbReference type="Proteomes" id="UP001466893">
    <property type="component" value="Chromosome"/>
</dbReference>
<evidence type="ECO:0000256" key="1">
    <source>
        <dbReference type="SAM" id="Coils"/>
    </source>
</evidence>
<keyword evidence="4" id="KW-1185">Reference proteome</keyword>
<dbReference type="RefSeq" id="WP_342324718.1">
    <property type="nucleotide sequence ID" value="NZ_CP151800.1"/>
</dbReference>
<sequence length="2961" mass="330521">MLVSQSAMLSAEFRRFNQLQHSLMAESRLTRQQLADYLQHKIADILTAARDARVYAMNALLTQVDATGLGNAEQLAYWTQNYQIYAQHFRAVDGEPDKRLLVGNPLARALLPAREKEPDNIRLVRAMLHMADTLGTISTILVREKKRVEPEQEDDRKPFQESKWKHVDDSVKNVMQGIKGFGLGTRNTLSRLSSRATHALLPGVYTEGLNRAIKNSAMLMLDEIQQTERQIKQIPALADLMGEAVEQRLRVSHPAIGDEELPVLSVVLNQQLAEETMRWQGISSQAQEQLEALIKPVTRWSSDERKEKFYGTLSEILGQTRRSLEPDRYKDMQKMDKTIREIAEALSGLAREVNGSVVRLAGHGYSGGKALRGHARQWLIELNRLKATIKNRVVDITGHSLDNFSRSGMLVRGISEWAETVKREYLQGISSQEKHAAAMLFDQAFLEVASDSRSHFAKKSDPQSEGFLRRLTLALQHAADNATVYPPTAEEILAGSRSLPEDIRRWAERKVVSGALSAIVRGGFRMVTGPFSLPVRVVLRGTRTGVNLYRGVHAINRVRLGEGPAVNVKNRFINRELSKIGFRLTLSLSPAVSMGIATTVMGARLYQEKDRRKKVVKRIVLNLPEELLWSGGYIGAGRGINAAVKEYAEQAIRRQVEEAFANLGLTDEFDATDKVDELDDTEQAQPPAGDTVVADVLVQASSGAATNNKAARLSRPKRFAGVNSKPVNLATTVMPASTAIYPLLPRKSVISAALSKKIKADFPVADAHRAGVAKVEGVKNSKAKIYHSGKRNYLYAEGQYHYISNIKYKSKGIVTAQLYPTDSTKPNDNSWVPIIFESRNNVWAWYLGRDQDAAKGSESKNQQVLTHTLASAELIAAAKTWKSNVAFSYSEMASGWEGRIYADAEKHFIFLNNFYWPVQMQEDSNALITIGKSSEGVPQTLNIWLVDNQWSLKVKTPAKKEKPKVVTPSPATIPTPIPDAITTAPTIPETVPVKTATQVVETAKPAPVAPAVPTYPLLPRASIISADLIKKVRADFPASGAYRAPVAKVEGTKNNKPHIYHTGARRYLYIDGQYYYIGNVRYKSQGIVTAQLYLTDSTTPNDNNWLPIIFEPRNYRWAWYLGREEDAAKGDAGKQNNQILTSASTGLIAAAKKWSADKTLNYSRMISGREGQLYADGDKYYIFLNKRYWPVQLQKDNSAVISPGKQRAKTLFRKTGSNIWELKEQPGHKGSSAILSEEARRWGATGINKHKLPVSGVEGEIYKESDGKHYIYISRRYWLYTPLSDDLGGVSASGGGQNMVVIINNNDGYWDFSEAVDATNFNTFAVINERMSKAEFTPATRQAIASQLAAEHFISFKNLINQLFIILDKEFSQLYTQPNDEKLKDILWLRNRLSQHSDLAPQTRNTDSNQDWDPVLLATYWDAFNVDAVDYSDLATARQARILANDAQVKLDKLNNTSVDKNEKKLRDINDEIESIKAEEKDEYERYRSNPDKNENVPYYYMRKRELAEKLKSKEAQQSIVRTIVDRTRAQKEKYQRVIKNYNEKYKHYDLGIKLGKEVFNQYLSAQRDKSDILMAAEESIIELAMKEVGIRSKTGFSNSAADLQQLRTLRIARIMIRNTMSQQLNYNDLVDKLANKNISKPILQNNYADIVWANKRAEELSKELYEDEEKPEVYILLPAMLYWLLKNKAEISSVKGLSATKLIDEYFQDRYSLNPLIAVKEMPEGYTALSEMLGSEYFESQLEYNQQFIEYKEKYSEWEASERSRELLAVSGLTLDEMSAPVKKRIRLNVTKSNNVKDIHAGELLFVQLEDGRWIFFSIFPEATFSRIFTDAQMHGSPWLKAIATLDPKKIHAHGLESVFDEAFFKQHCGHANEKNYWDSRRRATREKKELINGILYKKENDVQYPNPFANSPYGGLEYDFYEQETQPHDNLVKTLNISMQEALKRSADSSKAALYSPSILQRAAALFVPFYSEIYNAVTDPDYKPDAASILADMIGVFCVAAQVGMKVSVLVKNAKGIATLTREGIGRGLVGKSLYMHVVKGLGKQGIIGAGELAKISASTIYDLVDAFRTRDLINYAASKAKAAMNFNKVVPGKLSKTFDKGLIRKDVSLNDMQKQMLHGGEVYVGAVSPAGTRSYYINTSSGVCEVRWDETLRQWRTVDPTDPTKPGKIVRFEKGSWFAEVDFDSRLGPPEKGEQPQRTGLPKEKVTFNIPLKPETGDIPAKEYLDELYKLDSTHQAIVKPKERCQISMAPVAEFMRKKGFEDIRYRGIAIFLHAGDRFPGNHFVVVGRKNGKDYVFDLTAGQFASKYDELNGPIILPEELWAQKYANITSNTLIKYGDYNTAAKADLDFGIFSHYTAYGPDAIIPGAKVLRRPEWYFPKPLVDVPVAEVQVGTIKRSIIKKGVGSTIRATVRRGKLTQNTAKEAIDYAVDSLENSELLGKTAANTLREGIKKAVKSGQALTGSTDLFTSTRIIDSHEALLRVREGEMVFFMRVDPNMPEKTGRQIHVMVGLGNGRFTGVNNSVLNVSLGNDPRILTAEQLVEPSGLGFKLRGEKGNVQIIAGYPKGMLVPELPSLKNLASKIPANVNVDAGLTDILKQSGKLAPEQAQALRTALHTVITQPAPELGKLGIVDEILNSPVRVQNPSQLADLPAGHLVTCMPRDKSDAGHVIYSLGQGEFLVVNPGRLDASLAGKPAVMKATDLPEGIFTRNVVSSGEISLQKLRIAAFLGPGGKLSVEGSTLVIKASGGPGAVNHLDATELADVIRGLALDESHAIDLTKITEIKLQTSFGGLGKVPLGKALAYLLDKKVTVYPTFFSPELQSSINKLSGAKTYVPGDITAEEIALMTRQQSKNHDFWKRLRSLFEGNPIGKAEDISEELRVLLNNVVDYVRGNVSMEQFFEIVPEYTKGLLMIRAEINLLHSKKELGTDDYILRSTDVLNASSYAIELLQRHLSKV</sequence>
<gene>
    <name evidence="3" type="ORF">AAEY27_08860</name>
</gene>
<evidence type="ECO:0000259" key="2">
    <source>
        <dbReference type="Pfam" id="PF15645"/>
    </source>
</evidence>
<evidence type="ECO:0000313" key="4">
    <source>
        <dbReference type="Proteomes" id="UP001466893"/>
    </source>
</evidence>